<sequence>RCAGRVEVKHQGQWGTVCDDKWDMKDAAVVCRQLDCGSALEAHQEGHFGPGSDLIWMDEVQCGGTELALSDCTHSGWGEQDCDHSEDAGVTCSGKRPACSPPLGPGRGTGPCCALREQRMYTGFRLVNGSTTCEGRVEVYVRGTWGTLCASRWDLSDAHVLCRHLNCG</sequence>
<evidence type="ECO:0000313" key="7">
    <source>
        <dbReference type="EMBL" id="NWR58037.1"/>
    </source>
</evidence>
<feature type="disulfide bond" evidence="5">
    <location>
        <begin position="62"/>
        <end position="72"/>
    </location>
</feature>
<feature type="domain" description="SRCR" evidence="6">
    <location>
        <begin position="124"/>
        <end position="168"/>
    </location>
</feature>
<dbReference type="FunFam" id="3.10.250.10:FF:000006">
    <property type="entry name" value="neurotrypsin isoform X2"/>
    <property type="match status" value="1"/>
</dbReference>
<feature type="domain" description="SRCR" evidence="6">
    <location>
        <begin position="1"/>
        <end position="93"/>
    </location>
</feature>
<protein>
    <submittedName>
        <fullName evidence="7">DMBT1 protein</fullName>
    </submittedName>
</protein>
<reference evidence="7 8" key="1">
    <citation type="submission" date="2019-09" db="EMBL/GenBank/DDBJ databases">
        <title>Bird 10,000 Genomes (B10K) Project - Family phase.</title>
        <authorList>
            <person name="Zhang G."/>
        </authorList>
    </citation>
    <scope>NUCLEOTIDE SEQUENCE [LARGE SCALE GENOMIC DNA]</scope>
    <source>
        <strain evidence="7">B10K-DU-012-80</strain>
    </source>
</reference>
<keyword evidence="1" id="KW-0732">Signal</keyword>
<evidence type="ECO:0000256" key="3">
    <source>
        <dbReference type="ARBA" id="ARBA00023157"/>
    </source>
</evidence>
<evidence type="ECO:0000256" key="5">
    <source>
        <dbReference type="PROSITE-ProRule" id="PRU00196"/>
    </source>
</evidence>
<gene>
    <name evidence="7" type="primary">Dmbt1_9</name>
    <name evidence="7" type="ORF">BUCABY_R04290</name>
</gene>
<feature type="disulfide bond" evidence="5">
    <location>
        <begin position="18"/>
        <end position="82"/>
    </location>
</feature>
<dbReference type="PANTHER" id="PTHR48071:SF18">
    <property type="entry name" value="DELETED IN MALIGNANT BRAIN TUMORS 1 PROTEIN-RELATED"/>
    <property type="match status" value="1"/>
</dbReference>
<evidence type="ECO:0000259" key="6">
    <source>
        <dbReference type="PROSITE" id="PS50287"/>
    </source>
</evidence>
<dbReference type="PANTHER" id="PTHR48071">
    <property type="entry name" value="SRCR DOMAIN-CONTAINING PROTEIN"/>
    <property type="match status" value="1"/>
</dbReference>
<name>A0A7K4YG64_BUCAB</name>
<dbReference type="PRINTS" id="PR00258">
    <property type="entry name" value="SPERACTRCPTR"/>
</dbReference>
<dbReference type="Gene3D" id="3.10.250.10">
    <property type="entry name" value="SRCR-like domain"/>
    <property type="match status" value="2"/>
</dbReference>
<proteinExistence type="predicted"/>
<comment type="caution">
    <text evidence="7">The sequence shown here is derived from an EMBL/GenBank/DDBJ whole genome shotgun (WGS) entry which is preliminary data.</text>
</comment>
<keyword evidence="2" id="KW-0677">Repeat</keyword>
<comment type="caution">
    <text evidence="5">Lacks conserved residue(s) required for the propagation of feature annotation.</text>
</comment>
<evidence type="ECO:0000313" key="8">
    <source>
        <dbReference type="Proteomes" id="UP000551127"/>
    </source>
</evidence>
<accession>A0A7K4YG64</accession>
<feature type="disulfide bond" evidence="5">
    <location>
        <begin position="31"/>
        <end position="92"/>
    </location>
</feature>
<feature type="non-terminal residue" evidence="7">
    <location>
        <position position="1"/>
    </location>
</feature>
<feature type="non-terminal residue" evidence="7">
    <location>
        <position position="168"/>
    </location>
</feature>
<evidence type="ECO:0000256" key="2">
    <source>
        <dbReference type="ARBA" id="ARBA00022737"/>
    </source>
</evidence>
<evidence type="ECO:0000256" key="4">
    <source>
        <dbReference type="ARBA" id="ARBA00023180"/>
    </source>
</evidence>
<dbReference type="InterPro" id="IPR001190">
    <property type="entry name" value="SRCR"/>
</dbReference>
<keyword evidence="8" id="KW-1185">Reference proteome</keyword>
<dbReference type="OrthoDB" id="536948at2759"/>
<organism evidence="7 8">
    <name type="scientific">Bucorvus abyssinicus</name>
    <name type="common">Northern ground-hornbill</name>
    <name type="synonym">Abyssinian ground-hornbill</name>
    <dbReference type="NCBI Taxonomy" id="153643"/>
    <lineage>
        <taxon>Eukaryota</taxon>
        <taxon>Metazoa</taxon>
        <taxon>Chordata</taxon>
        <taxon>Craniata</taxon>
        <taxon>Vertebrata</taxon>
        <taxon>Euteleostomi</taxon>
        <taxon>Archelosauria</taxon>
        <taxon>Archosauria</taxon>
        <taxon>Dinosauria</taxon>
        <taxon>Saurischia</taxon>
        <taxon>Theropoda</taxon>
        <taxon>Coelurosauria</taxon>
        <taxon>Aves</taxon>
        <taxon>Neognathae</taxon>
        <taxon>Neoaves</taxon>
        <taxon>Telluraves</taxon>
        <taxon>Coraciimorphae</taxon>
        <taxon>Bucerotiformes</taxon>
        <taxon>Bucorvidae</taxon>
        <taxon>Bucorvus</taxon>
    </lineage>
</organism>
<dbReference type="SUPFAM" id="SSF56487">
    <property type="entry name" value="SRCR-like"/>
    <property type="match status" value="2"/>
</dbReference>
<dbReference type="Proteomes" id="UP000551127">
    <property type="component" value="Unassembled WGS sequence"/>
</dbReference>
<dbReference type="GO" id="GO:0016020">
    <property type="term" value="C:membrane"/>
    <property type="evidence" value="ECO:0007669"/>
    <property type="project" value="InterPro"/>
</dbReference>
<keyword evidence="3 5" id="KW-1015">Disulfide bond</keyword>
<dbReference type="AlphaFoldDB" id="A0A7K4YG64"/>
<dbReference type="PROSITE" id="PS50287">
    <property type="entry name" value="SRCR_2"/>
    <property type="match status" value="2"/>
</dbReference>
<dbReference type="EMBL" id="VYZL01001751">
    <property type="protein sequence ID" value="NWR58037.1"/>
    <property type="molecule type" value="Genomic_DNA"/>
</dbReference>
<dbReference type="Pfam" id="PF00530">
    <property type="entry name" value="SRCR"/>
    <property type="match status" value="2"/>
</dbReference>
<keyword evidence="4" id="KW-0325">Glycoprotein</keyword>
<dbReference type="SMART" id="SM00202">
    <property type="entry name" value="SR"/>
    <property type="match status" value="1"/>
</dbReference>
<dbReference type="InterPro" id="IPR036772">
    <property type="entry name" value="SRCR-like_dom_sf"/>
</dbReference>
<evidence type="ECO:0000256" key="1">
    <source>
        <dbReference type="ARBA" id="ARBA00022729"/>
    </source>
</evidence>